<name>A0ABP4IR25_9PSEU</name>
<reference evidence="3" key="1">
    <citation type="journal article" date="2019" name="Int. J. Syst. Evol. Microbiol.">
        <title>The Global Catalogue of Microorganisms (GCM) 10K type strain sequencing project: providing services to taxonomists for standard genome sequencing and annotation.</title>
        <authorList>
            <consortium name="The Broad Institute Genomics Platform"/>
            <consortium name="The Broad Institute Genome Sequencing Center for Infectious Disease"/>
            <person name="Wu L."/>
            <person name="Ma J."/>
        </authorList>
    </citation>
    <scope>NUCLEOTIDE SEQUENCE [LARGE SCALE GENOMIC DNA]</scope>
    <source>
        <strain evidence="3">JCM 11896</strain>
    </source>
</reference>
<accession>A0ABP4IR25</accession>
<comment type="caution">
    <text evidence="2">The sequence shown here is derived from an EMBL/GenBank/DDBJ whole genome shotgun (WGS) entry which is preliminary data.</text>
</comment>
<keyword evidence="1" id="KW-1133">Transmembrane helix</keyword>
<keyword evidence="1" id="KW-0472">Membrane</keyword>
<gene>
    <name evidence="2" type="ORF">GCM10009613_48550</name>
</gene>
<evidence type="ECO:0000313" key="3">
    <source>
        <dbReference type="Proteomes" id="UP001501414"/>
    </source>
</evidence>
<feature type="transmembrane region" description="Helical" evidence="1">
    <location>
        <begin position="31"/>
        <end position="52"/>
    </location>
</feature>
<sequence>MTVLARAPLAALLFVISVLLVAFQLMFQMLYIGPVPVPIGTVIVLVSLPWLVHATVTEISPTTAGAAAPVLVWFASVLVLGMFGPGGDILLPATWQSLLLLVAGAAAGLIAFRRAVENIAAADSGRTLR</sequence>
<protein>
    <recommendedName>
        <fullName evidence="4">2,3,4,5-tetrahydropyridine-2,6-dicarboxylate N-succinyltransferase</fullName>
    </recommendedName>
</protein>
<organism evidence="2 3">
    <name type="scientific">Pseudonocardia kongjuensis</name>
    <dbReference type="NCBI Taxonomy" id="102227"/>
    <lineage>
        <taxon>Bacteria</taxon>
        <taxon>Bacillati</taxon>
        <taxon>Actinomycetota</taxon>
        <taxon>Actinomycetes</taxon>
        <taxon>Pseudonocardiales</taxon>
        <taxon>Pseudonocardiaceae</taxon>
        <taxon>Pseudonocardia</taxon>
    </lineage>
</organism>
<feature type="transmembrane region" description="Helical" evidence="1">
    <location>
        <begin position="89"/>
        <end position="112"/>
    </location>
</feature>
<feature type="transmembrane region" description="Helical" evidence="1">
    <location>
        <begin position="7"/>
        <end position="25"/>
    </location>
</feature>
<keyword evidence="3" id="KW-1185">Reference proteome</keyword>
<dbReference type="Proteomes" id="UP001501414">
    <property type="component" value="Unassembled WGS sequence"/>
</dbReference>
<keyword evidence="1" id="KW-0812">Transmembrane</keyword>
<dbReference type="EMBL" id="BAAAJK010000034">
    <property type="protein sequence ID" value="GAA1396804.1"/>
    <property type="molecule type" value="Genomic_DNA"/>
</dbReference>
<evidence type="ECO:0000256" key="1">
    <source>
        <dbReference type="SAM" id="Phobius"/>
    </source>
</evidence>
<proteinExistence type="predicted"/>
<evidence type="ECO:0008006" key="4">
    <source>
        <dbReference type="Google" id="ProtNLM"/>
    </source>
</evidence>
<evidence type="ECO:0000313" key="2">
    <source>
        <dbReference type="EMBL" id="GAA1396804.1"/>
    </source>
</evidence>
<dbReference type="RefSeq" id="WP_344026433.1">
    <property type="nucleotide sequence ID" value="NZ_BAAAJK010000034.1"/>
</dbReference>
<feature type="transmembrane region" description="Helical" evidence="1">
    <location>
        <begin position="64"/>
        <end position="83"/>
    </location>
</feature>